<evidence type="ECO:0000313" key="10">
    <source>
        <dbReference type="EMBL" id="TFF37787.1"/>
    </source>
</evidence>
<dbReference type="GO" id="GO:0004673">
    <property type="term" value="F:protein histidine kinase activity"/>
    <property type="evidence" value="ECO:0007669"/>
    <property type="project" value="UniProtKB-EC"/>
</dbReference>
<dbReference type="PANTHER" id="PTHR41523:SF8">
    <property type="entry name" value="ETHYLENE RESPONSE SENSOR PROTEIN"/>
    <property type="match status" value="1"/>
</dbReference>
<dbReference type="InterPro" id="IPR003594">
    <property type="entry name" value="HATPase_dom"/>
</dbReference>
<dbReference type="EMBL" id="SOZE01000009">
    <property type="protein sequence ID" value="TFF37787.1"/>
    <property type="molecule type" value="Genomic_DNA"/>
</dbReference>
<feature type="domain" description="Histidine kinase/HSP90-like ATPase" evidence="9">
    <location>
        <begin position="198"/>
        <end position="294"/>
    </location>
</feature>
<dbReference type="RefSeq" id="WP_133230514.1">
    <property type="nucleotide sequence ID" value="NZ_SOZE01000009.1"/>
</dbReference>
<dbReference type="InterPro" id="IPR011495">
    <property type="entry name" value="Sig_transdc_His_kin_sub2_dim/P"/>
</dbReference>
<dbReference type="Pfam" id="PF07568">
    <property type="entry name" value="HisKA_2"/>
    <property type="match status" value="1"/>
</dbReference>
<feature type="transmembrane region" description="Helical" evidence="8">
    <location>
        <begin position="42"/>
        <end position="65"/>
    </location>
</feature>
<organism evidence="10 11">
    <name type="scientific">Mucilaginibacter psychrotolerans</name>
    <dbReference type="NCBI Taxonomy" id="1524096"/>
    <lineage>
        <taxon>Bacteria</taxon>
        <taxon>Pseudomonadati</taxon>
        <taxon>Bacteroidota</taxon>
        <taxon>Sphingobacteriia</taxon>
        <taxon>Sphingobacteriales</taxon>
        <taxon>Sphingobacteriaceae</taxon>
        <taxon>Mucilaginibacter</taxon>
    </lineage>
</organism>
<evidence type="ECO:0000256" key="5">
    <source>
        <dbReference type="ARBA" id="ARBA00022741"/>
    </source>
</evidence>
<dbReference type="Gene3D" id="3.30.450.20">
    <property type="entry name" value="PAS domain"/>
    <property type="match status" value="1"/>
</dbReference>
<keyword evidence="5" id="KW-0547">Nucleotide-binding</keyword>
<gene>
    <name evidence="10" type="ORF">E2R66_11515</name>
</gene>
<proteinExistence type="predicted"/>
<dbReference type="EC" id="2.7.13.3" evidence="2"/>
<keyword evidence="11" id="KW-1185">Reference proteome</keyword>
<evidence type="ECO:0000256" key="7">
    <source>
        <dbReference type="ARBA" id="ARBA00022840"/>
    </source>
</evidence>
<evidence type="ECO:0000256" key="3">
    <source>
        <dbReference type="ARBA" id="ARBA00022553"/>
    </source>
</evidence>
<name>A0A4Y8SGY5_9SPHI</name>
<evidence type="ECO:0000256" key="2">
    <source>
        <dbReference type="ARBA" id="ARBA00012438"/>
    </source>
</evidence>
<evidence type="ECO:0000259" key="9">
    <source>
        <dbReference type="SMART" id="SM00387"/>
    </source>
</evidence>
<protein>
    <recommendedName>
        <fullName evidence="2">histidine kinase</fullName>
        <ecNumber evidence="2">2.7.13.3</ecNumber>
    </recommendedName>
</protein>
<keyword evidence="7" id="KW-0067">ATP-binding</keyword>
<dbReference type="Gene3D" id="3.30.565.10">
    <property type="entry name" value="Histidine kinase-like ATPase, C-terminal domain"/>
    <property type="match status" value="1"/>
</dbReference>
<dbReference type="GO" id="GO:0005524">
    <property type="term" value="F:ATP binding"/>
    <property type="evidence" value="ECO:0007669"/>
    <property type="project" value="UniProtKB-KW"/>
</dbReference>
<evidence type="ECO:0000256" key="1">
    <source>
        <dbReference type="ARBA" id="ARBA00000085"/>
    </source>
</evidence>
<comment type="catalytic activity">
    <reaction evidence="1">
        <text>ATP + protein L-histidine = ADP + protein N-phospho-L-histidine.</text>
        <dbReference type="EC" id="2.7.13.3"/>
    </reaction>
</comment>
<dbReference type="PANTHER" id="PTHR41523">
    <property type="entry name" value="TWO-COMPONENT SYSTEM SENSOR PROTEIN"/>
    <property type="match status" value="1"/>
</dbReference>
<evidence type="ECO:0000256" key="6">
    <source>
        <dbReference type="ARBA" id="ARBA00022777"/>
    </source>
</evidence>
<keyword evidence="8" id="KW-1133">Transmembrane helix</keyword>
<dbReference type="SUPFAM" id="SSF55874">
    <property type="entry name" value="ATPase domain of HSP90 chaperone/DNA topoisomerase II/histidine kinase"/>
    <property type="match status" value="1"/>
</dbReference>
<dbReference type="Pfam" id="PF02518">
    <property type="entry name" value="HATPase_c"/>
    <property type="match status" value="1"/>
</dbReference>
<evidence type="ECO:0000256" key="8">
    <source>
        <dbReference type="SAM" id="Phobius"/>
    </source>
</evidence>
<comment type="caution">
    <text evidence="10">The sequence shown here is derived from an EMBL/GenBank/DDBJ whole genome shotgun (WGS) entry which is preliminary data.</text>
</comment>
<reference evidence="10 11" key="1">
    <citation type="journal article" date="2017" name="Int. J. Syst. Evol. Microbiol.">
        <title>Mucilaginibacterpsychrotolerans sp. nov., isolated from peatlands.</title>
        <authorList>
            <person name="Deng Y."/>
            <person name="Shen L."/>
            <person name="Xu B."/>
            <person name="Liu Y."/>
            <person name="Gu Z."/>
            <person name="Liu H."/>
            <person name="Zhou Y."/>
        </authorList>
    </citation>
    <scope>NUCLEOTIDE SEQUENCE [LARGE SCALE GENOMIC DNA]</scope>
    <source>
        <strain evidence="10 11">NH7-4</strain>
    </source>
</reference>
<dbReference type="OrthoDB" id="1523170at2"/>
<keyword evidence="3" id="KW-0597">Phosphoprotein</keyword>
<keyword evidence="8" id="KW-0472">Membrane</keyword>
<evidence type="ECO:0000313" key="11">
    <source>
        <dbReference type="Proteomes" id="UP000297540"/>
    </source>
</evidence>
<accession>A0A4Y8SGY5</accession>
<dbReference type="InterPro" id="IPR036890">
    <property type="entry name" value="HATPase_C_sf"/>
</dbReference>
<keyword evidence="8" id="KW-0812">Transmembrane</keyword>
<sequence>MRKGIFYSLLHFTNFFNPELTLQQTFSIFIPNTIILNKKYPVLTVSTAVPAILFLLILIITGIYIRHKFRFNELLISSLQSELQKKENMLAERNTEKEWLMGEINHRVRNNLQIISSLFSTQSAYLGGQNVQKTIKSTERRLYTISLAYHSLYQSELLSKVNLQQYVGSLLDYLKDEYNLNENIQFDAGIEEVYLRIETTVPLGLIIYEAVSNAIKFAFPHSGKGKIKIAVKQLDDERFILAISDNGVGLPKSFDPAEASTLGTNLIIGLGRQLGGECQLIGENGLSLTLKFANIDEGK</sequence>
<dbReference type="AlphaFoldDB" id="A0A4Y8SGY5"/>
<dbReference type="SMART" id="SM00387">
    <property type="entry name" value="HATPase_c"/>
    <property type="match status" value="1"/>
</dbReference>
<dbReference type="Proteomes" id="UP000297540">
    <property type="component" value="Unassembled WGS sequence"/>
</dbReference>
<evidence type="ECO:0000256" key="4">
    <source>
        <dbReference type="ARBA" id="ARBA00022679"/>
    </source>
</evidence>
<keyword evidence="6 10" id="KW-0418">Kinase</keyword>
<keyword evidence="4" id="KW-0808">Transferase</keyword>